<dbReference type="PROSITE" id="PS51752">
    <property type="entry name" value="JACALIN_LECTIN"/>
    <property type="match status" value="1"/>
</dbReference>
<dbReference type="GO" id="GO:0030246">
    <property type="term" value="F:carbohydrate binding"/>
    <property type="evidence" value="ECO:0007669"/>
    <property type="project" value="UniProtKB-KW"/>
</dbReference>
<name>R0GJC0_9BRAS</name>
<dbReference type="InterPro" id="IPR001229">
    <property type="entry name" value="Jacalin-like_lectin_dom"/>
</dbReference>
<protein>
    <recommendedName>
        <fullName evidence="3">Jacalin-type lectin domain-containing protein</fullName>
    </recommendedName>
</protein>
<evidence type="ECO:0000313" key="4">
    <source>
        <dbReference type="EMBL" id="EOA35851.1"/>
    </source>
</evidence>
<keyword evidence="5" id="KW-1185">Reference proteome</keyword>
<dbReference type="AlphaFoldDB" id="R0GJC0"/>
<dbReference type="InterPro" id="IPR036404">
    <property type="entry name" value="Jacalin-like_lectin_dom_sf"/>
</dbReference>
<proteinExistence type="inferred from homology"/>
<evidence type="ECO:0000259" key="3">
    <source>
        <dbReference type="PROSITE" id="PS51752"/>
    </source>
</evidence>
<gene>
    <name evidence="4" type="ORF">CARUB_v10021092mg</name>
</gene>
<evidence type="ECO:0000313" key="5">
    <source>
        <dbReference type="Proteomes" id="UP000029121"/>
    </source>
</evidence>
<keyword evidence="2" id="KW-0430">Lectin</keyword>
<evidence type="ECO:0000256" key="1">
    <source>
        <dbReference type="ARBA" id="ARBA00006568"/>
    </source>
</evidence>
<dbReference type="STRING" id="81985.R0GJC0"/>
<accession>R0GJC0</accession>
<dbReference type="PANTHER" id="PTHR47293">
    <property type="entry name" value="JACALIN-RELATED LECTIN 3"/>
    <property type="match status" value="1"/>
</dbReference>
<evidence type="ECO:0000256" key="2">
    <source>
        <dbReference type="ARBA" id="ARBA00022734"/>
    </source>
</evidence>
<dbReference type="Proteomes" id="UP000029121">
    <property type="component" value="Unassembled WGS sequence"/>
</dbReference>
<dbReference type="PANTHER" id="PTHR47293:SF58">
    <property type="entry name" value="JACALIN-RELATED LECTIN 22-RELATED"/>
    <property type="match status" value="1"/>
</dbReference>
<dbReference type="Gene3D" id="2.100.10.30">
    <property type="entry name" value="Jacalin-like lectin domain"/>
    <property type="match status" value="1"/>
</dbReference>
<dbReference type="SUPFAM" id="SSF51101">
    <property type="entry name" value="Mannose-binding lectins"/>
    <property type="match status" value="1"/>
</dbReference>
<comment type="similarity">
    <text evidence="1">Belongs to the jacalin lectin family.</text>
</comment>
<sequence length="154" mass="18017">MITKLISLSSPTLRIMPLKRWPRETKQLKLSTQQDGYRIRVKFLYDKDNQTVVGEDHGSHTLLRVDEFELQHPGEYLISVEGGYDDVVDGNKSKFIRMLRFKTNIRTSQLFGLETKPSFKLEKERHKFIEFHGTIGNMLKKIGVHVHYIMLISI</sequence>
<dbReference type="Pfam" id="PF01419">
    <property type="entry name" value="Jacalin"/>
    <property type="match status" value="1"/>
</dbReference>
<dbReference type="FunFam" id="2.100.10.30:FF:000001">
    <property type="entry name" value="Jacalin-related lectin 33"/>
    <property type="match status" value="1"/>
</dbReference>
<dbReference type="EMBL" id="KB870806">
    <property type="protein sequence ID" value="EOA35851.1"/>
    <property type="molecule type" value="Genomic_DNA"/>
</dbReference>
<dbReference type="InterPro" id="IPR033734">
    <property type="entry name" value="Jacalin-like_lectin_dom_plant"/>
</dbReference>
<dbReference type="CDD" id="cd09612">
    <property type="entry name" value="Jacalin"/>
    <property type="match status" value="1"/>
</dbReference>
<feature type="domain" description="Jacalin-type lectin" evidence="3">
    <location>
        <begin position="1"/>
        <end position="148"/>
    </location>
</feature>
<reference evidence="5" key="1">
    <citation type="journal article" date="2013" name="Nat. Genet.">
        <title>The Capsella rubella genome and the genomic consequences of rapid mating system evolution.</title>
        <authorList>
            <person name="Slotte T."/>
            <person name="Hazzouri K.M."/>
            <person name="Agren J.A."/>
            <person name="Koenig D."/>
            <person name="Maumus F."/>
            <person name="Guo Y.L."/>
            <person name="Steige K."/>
            <person name="Platts A.E."/>
            <person name="Escobar J.S."/>
            <person name="Newman L.K."/>
            <person name="Wang W."/>
            <person name="Mandakova T."/>
            <person name="Vello E."/>
            <person name="Smith L.M."/>
            <person name="Henz S.R."/>
            <person name="Steffen J."/>
            <person name="Takuno S."/>
            <person name="Brandvain Y."/>
            <person name="Coop G."/>
            <person name="Andolfatto P."/>
            <person name="Hu T.T."/>
            <person name="Blanchette M."/>
            <person name="Clark R.M."/>
            <person name="Quesneville H."/>
            <person name="Nordborg M."/>
            <person name="Gaut B.S."/>
            <person name="Lysak M.A."/>
            <person name="Jenkins J."/>
            <person name="Grimwood J."/>
            <person name="Chapman J."/>
            <person name="Prochnik S."/>
            <person name="Shu S."/>
            <person name="Rokhsar D."/>
            <person name="Schmutz J."/>
            <person name="Weigel D."/>
            <person name="Wright S.I."/>
        </authorList>
    </citation>
    <scope>NUCLEOTIDE SEQUENCE [LARGE SCALE GENOMIC DNA]</scope>
    <source>
        <strain evidence="5">cv. Monte Gargano</strain>
    </source>
</reference>
<dbReference type="SMART" id="SM00915">
    <property type="entry name" value="Jacalin"/>
    <property type="match status" value="1"/>
</dbReference>
<organism evidence="4 5">
    <name type="scientific">Capsella rubella</name>
    <dbReference type="NCBI Taxonomy" id="81985"/>
    <lineage>
        <taxon>Eukaryota</taxon>
        <taxon>Viridiplantae</taxon>
        <taxon>Streptophyta</taxon>
        <taxon>Embryophyta</taxon>
        <taxon>Tracheophyta</taxon>
        <taxon>Spermatophyta</taxon>
        <taxon>Magnoliopsida</taxon>
        <taxon>eudicotyledons</taxon>
        <taxon>Gunneridae</taxon>
        <taxon>Pentapetalae</taxon>
        <taxon>rosids</taxon>
        <taxon>malvids</taxon>
        <taxon>Brassicales</taxon>
        <taxon>Brassicaceae</taxon>
        <taxon>Camelineae</taxon>
        <taxon>Capsella</taxon>
    </lineage>
</organism>